<dbReference type="CDD" id="cd23992">
    <property type="entry name" value="PBP_GOBP"/>
    <property type="match status" value="1"/>
</dbReference>
<gene>
    <name evidence="1" type="ORF">ILUMI_16009</name>
</gene>
<dbReference type="SMART" id="SM00708">
    <property type="entry name" value="PhBP"/>
    <property type="match status" value="1"/>
</dbReference>
<dbReference type="InterPro" id="IPR036728">
    <property type="entry name" value="PBP_GOBP_sf"/>
</dbReference>
<dbReference type="Proteomes" id="UP000801492">
    <property type="component" value="Unassembled WGS sequence"/>
</dbReference>
<dbReference type="InterPro" id="IPR006170">
    <property type="entry name" value="PBP/GOBP"/>
</dbReference>
<dbReference type="GO" id="GO:0005549">
    <property type="term" value="F:odorant binding"/>
    <property type="evidence" value="ECO:0007669"/>
    <property type="project" value="InterPro"/>
</dbReference>
<keyword evidence="2" id="KW-1185">Reference proteome</keyword>
<dbReference type="AlphaFoldDB" id="A0A8K0CPE3"/>
<dbReference type="OrthoDB" id="8194670at2759"/>
<evidence type="ECO:0000313" key="1">
    <source>
        <dbReference type="EMBL" id="KAF2890164.1"/>
    </source>
</evidence>
<name>A0A8K0CPE3_IGNLU</name>
<organism evidence="1 2">
    <name type="scientific">Ignelater luminosus</name>
    <name type="common">Cucubano</name>
    <name type="synonym">Pyrophorus luminosus</name>
    <dbReference type="NCBI Taxonomy" id="2038154"/>
    <lineage>
        <taxon>Eukaryota</taxon>
        <taxon>Metazoa</taxon>
        <taxon>Ecdysozoa</taxon>
        <taxon>Arthropoda</taxon>
        <taxon>Hexapoda</taxon>
        <taxon>Insecta</taxon>
        <taxon>Pterygota</taxon>
        <taxon>Neoptera</taxon>
        <taxon>Endopterygota</taxon>
        <taxon>Coleoptera</taxon>
        <taxon>Polyphaga</taxon>
        <taxon>Elateriformia</taxon>
        <taxon>Elateroidea</taxon>
        <taxon>Elateridae</taxon>
        <taxon>Agrypninae</taxon>
        <taxon>Pyrophorini</taxon>
        <taxon>Ignelater</taxon>
    </lineage>
</organism>
<evidence type="ECO:0000313" key="2">
    <source>
        <dbReference type="Proteomes" id="UP000801492"/>
    </source>
</evidence>
<dbReference type="EMBL" id="VTPC01057219">
    <property type="protein sequence ID" value="KAF2890164.1"/>
    <property type="molecule type" value="Genomic_DNA"/>
</dbReference>
<accession>A0A8K0CPE3</accession>
<sequence>MSSLRDVSKETIAPYIDECLRQSGLNPQIEYEYHKYGRMSEDPCWKCFLKCLAFKLEIVSSTGDVNIQRWIELFPHLNLPLAEKCSSFKEPDLYQKAYLMLKCVYDEFAAEYPE</sequence>
<reference evidence="1" key="1">
    <citation type="submission" date="2019-08" db="EMBL/GenBank/DDBJ databases">
        <title>The genome of the North American firefly Photinus pyralis.</title>
        <authorList>
            <consortium name="Photinus pyralis genome working group"/>
            <person name="Fallon T.R."/>
            <person name="Sander Lower S.E."/>
            <person name="Weng J.-K."/>
        </authorList>
    </citation>
    <scope>NUCLEOTIDE SEQUENCE</scope>
    <source>
        <strain evidence="1">TRF0915ILg1</strain>
        <tissue evidence="1">Whole body</tissue>
    </source>
</reference>
<dbReference type="Gene3D" id="1.10.238.20">
    <property type="entry name" value="Pheromone/general odorant binding protein domain"/>
    <property type="match status" value="1"/>
</dbReference>
<dbReference type="SUPFAM" id="SSF47565">
    <property type="entry name" value="Insect pheromone/odorant-binding proteins"/>
    <property type="match status" value="1"/>
</dbReference>
<dbReference type="Pfam" id="PF01395">
    <property type="entry name" value="PBP_GOBP"/>
    <property type="match status" value="1"/>
</dbReference>
<comment type="caution">
    <text evidence="1">The sequence shown here is derived from an EMBL/GenBank/DDBJ whole genome shotgun (WGS) entry which is preliminary data.</text>
</comment>
<proteinExistence type="predicted"/>
<protein>
    <submittedName>
        <fullName evidence="1">Uncharacterized protein</fullName>
    </submittedName>
</protein>